<dbReference type="Pfam" id="PF11422">
    <property type="entry name" value="IBP39"/>
    <property type="match status" value="1"/>
</dbReference>
<evidence type="ECO:0000256" key="1">
    <source>
        <dbReference type="SAM" id="MobiDB-lite"/>
    </source>
</evidence>
<gene>
    <name evidence="3" type="ORF">M9Y10_013920</name>
</gene>
<accession>A0ABR2KY42</accession>
<name>A0ABR2KY42_9EUKA</name>
<feature type="compositionally biased region" description="Basic and acidic residues" evidence="1">
    <location>
        <begin position="94"/>
        <end position="129"/>
    </location>
</feature>
<sequence>MKPQFEATDENHEFHIGDEVYLIDNNKVDIFKAKIDKVNKKSFTVSFLDHNDEPKKVLSPKRLLLATPTNNAIYEEQEQNRKKVEEALEAKKIENPEEAKLEEISEETKEEKKEETENKSEEINEDQKNTENNSEQKPPKTHKVKIVKRRKIKKPIFDQQLIIRTAWHNGIHDVSQFHKYVKRNIKSLVAEFEKYHIMMNAAEEPPFSLGGGMGDSDITKFWTNARNQWKKLFDDCEAVSTDEFIKKTASAFKLQNQTESNAKETLQFFFDLEASSSTNQTNFFQFCALLALFGPTQTMFRKIGHFFHCPACLKDSLTYTDAIDVKDADENTYLNEFILFTGTNQEKIVYNIPFATTDEQYIVDDEGNKYDSWLKVFDFAIDQKVEEEAAAVNSPTPIPIEAS</sequence>
<dbReference type="InterPro" id="IPR024238">
    <property type="entry name" value="IBP39_C"/>
</dbReference>
<reference evidence="3 4" key="1">
    <citation type="submission" date="2024-04" db="EMBL/GenBank/DDBJ databases">
        <title>Tritrichomonas musculus Genome.</title>
        <authorList>
            <person name="Alves-Ferreira E."/>
            <person name="Grigg M."/>
            <person name="Lorenzi H."/>
            <person name="Galac M."/>
        </authorList>
    </citation>
    <scope>NUCLEOTIDE SEQUENCE [LARGE SCALE GENOMIC DNA]</scope>
    <source>
        <strain evidence="3 4">EAF2021</strain>
    </source>
</reference>
<evidence type="ECO:0000259" key="2">
    <source>
        <dbReference type="Pfam" id="PF11422"/>
    </source>
</evidence>
<evidence type="ECO:0000313" key="4">
    <source>
        <dbReference type="Proteomes" id="UP001470230"/>
    </source>
</evidence>
<dbReference type="EMBL" id="JAPFFF010000002">
    <property type="protein sequence ID" value="KAK8896032.1"/>
    <property type="molecule type" value="Genomic_DNA"/>
</dbReference>
<protein>
    <recommendedName>
        <fullName evidence="2">Initiator binding protein 39kDa C-terminal domain-containing protein</fullName>
    </recommendedName>
</protein>
<organism evidence="3 4">
    <name type="scientific">Tritrichomonas musculus</name>
    <dbReference type="NCBI Taxonomy" id="1915356"/>
    <lineage>
        <taxon>Eukaryota</taxon>
        <taxon>Metamonada</taxon>
        <taxon>Parabasalia</taxon>
        <taxon>Tritrichomonadida</taxon>
        <taxon>Tritrichomonadidae</taxon>
        <taxon>Tritrichomonas</taxon>
    </lineage>
</organism>
<feature type="region of interest" description="Disordered" evidence="1">
    <location>
        <begin position="94"/>
        <end position="145"/>
    </location>
</feature>
<dbReference type="InterPro" id="IPR036184">
    <property type="entry name" value="IBP39-like_C_sf"/>
</dbReference>
<keyword evidence="4" id="KW-1185">Reference proteome</keyword>
<comment type="caution">
    <text evidence="3">The sequence shown here is derived from an EMBL/GenBank/DDBJ whole genome shotgun (WGS) entry which is preliminary data.</text>
</comment>
<proteinExistence type="predicted"/>
<dbReference type="Proteomes" id="UP001470230">
    <property type="component" value="Unassembled WGS sequence"/>
</dbReference>
<feature type="domain" description="Initiator binding protein 39kDa C-terminal" evidence="2">
    <location>
        <begin position="215"/>
        <end position="378"/>
    </location>
</feature>
<dbReference type="SUPFAM" id="SSF103409">
    <property type="entry name" value="39 kda initiator binding protein, IBP39, C-terminal domains"/>
    <property type="match status" value="1"/>
</dbReference>
<evidence type="ECO:0000313" key="3">
    <source>
        <dbReference type="EMBL" id="KAK8896032.1"/>
    </source>
</evidence>